<dbReference type="Gene3D" id="3.90.79.10">
    <property type="entry name" value="Nucleoside Triphosphate Pyrophosphohydrolase"/>
    <property type="match status" value="1"/>
</dbReference>
<organism evidence="4 5">
    <name type="scientific">Photobacterium damselae</name>
    <dbReference type="NCBI Taxonomy" id="38293"/>
    <lineage>
        <taxon>Bacteria</taxon>
        <taxon>Pseudomonadati</taxon>
        <taxon>Pseudomonadota</taxon>
        <taxon>Gammaproteobacteria</taxon>
        <taxon>Vibrionales</taxon>
        <taxon>Vibrionaceae</taxon>
        <taxon>Photobacterium</taxon>
    </lineage>
</organism>
<dbReference type="AlphaFoldDB" id="A0A2T3QKW1"/>
<comment type="cofactor">
    <cofactor evidence="1">
        <name>Mg(2+)</name>
        <dbReference type="ChEBI" id="CHEBI:18420"/>
    </cofactor>
</comment>
<dbReference type="EMBL" id="UATL01000001">
    <property type="protein sequence ID" value="SPY28674.1"/>
    <property type="molecule type" value="Genomic_DNA"/>
</dbReference>
<dbReference type="Proteomes" id="UP000251647">
    <property type="component" value="Unassembled WGS sequence"/>
</dbReference>
<protein>
    <submittedName>
        <fullName evidence="4">NADH pyrophosphatase</fullName>
        <ecNumber evidence="4">3.6.1.22</ecNumber>
    </submittedName>
</protein>
<evidence type="ECO:0000256" key="2">
    <source>
        <dbReference type="ARBA" id="ARBA00022801"/>
    </source>
</evidence>
<gene>
    <name evidence="4" type="primary">nudC_2</name>
    <name evidence="4" type="ORF">NCTC11647_01775</name>
</gene>
<dbReference type="GO" id="GO:0016787">
    <property type="term" value="F:hydrolase activity"/>
    <property type="evidence" value="ECO:0007669"/>
    <property type="project" value="UniProtKB-KW"/>
</dbReference>
<dbReference type="PANTHER" id="PTHR43736:SF1">
    <property type="entry name" value="DIHYDRONEOPTERIN TRIPHOSPHATE DIPHOSPHATASE"/>
    <property type="match status" value="1"/>
</dbReference>
<evidence type="ECO:0000313" key="4">
    <source>
        <dbReference type="EMBL" id="SPY28674.1"/>
    </source>
</evidence>
<accession>A0A2T3QKW1</accession>
<dbReference type="PROSITE" id="PS00893">
    <property type="entry name" value="NUDIX_BOX"/>
    <property type="match status" value="1"/>
</dbReference>
<dbReference type="InterPro" id="IPR000086">
    <property type="entry name" value="NUDIX_hydrolase_dom"/>
</dbReference>
<dbReference type="SUPFAM" id="SSF55811">
    <property type="entry name" value="Nudix"/>
    <property type="match status" value="1"/>
</dbReference>
<proteinExistence type="inferred from homology"/>
<comment type="similarity">
    <text evidence="3">Belongs to the Nudix hydrolase family.</text>
</comment>
<dbReference type="PRINTS" id="PR00502">
    <property type="entry name" value="NUDIXFAMILY"/>
</dbReference>
<reference evidence="4 5" key="1">
    <citation type="submission" date="2018-06" db="EMBL/GenBank/DDBJ databases">
        <authorList>
            <consortium name="Pathogen Informatics"/>
            <person name="Doyle S."/>
        </authorList>
    </citation>
    <scope>NUCLEOTIDE SEQUENCE [LARGE SCALE GENOMIC DNA]</scope>
    <source>
        <strain evidence="4 5">NCTC11647</strain>
    </source>
</reference>
<dbReference type="PROSITE" id="PS51462">
    <property type="entry name" value="NUDIX"/>
    <property type="match status" value="1"/>
</dbReference>
<dbReference type="RefSeq" id="WP_050787791.1">
    <property type="nucleotide sequence ID" value="NZ_CP018297.1"/>
</dbReference>
<evidence type="ECO:0000256" key="3">
    <source>
        <dbReference type="RuleBase" id="RU003476"/>
    </source>
</evidence>
<sequence length="181" mass="20722">MHYCPQCGSPSLERVSYKEFICQQCQFTYFHNAAAAVMVAIVVNDEVLVAIRGRDPKKGMYDLPGGFVDPNESLEQAAVREIKEELGLSIYSLTYVHSYSNTYQYKTVEYKTCDCFFIVKLDQKPTVIAQDDVAEVQWVNIHNIDITQFAFTSTQQAIEHLKKQAYSRQEMVHQAQRLGGY</sequence>
<dbReference type="PANTHER" id="PTHR43736">
    <property type="entry name" value="ADP-RIBOSE PYROPHOSPHATASE"/>
    <property type="match status" value="1"/>
</dbReference>
<dbReference type="CDD" id="cd04681">
    <property type="entry name" value="NUDIX_Hydrolase"/>
    <property type="match status" value="1"/>
</dbReference>
<keyword evidence="2 3" id="KW-0378">Hydrolase</keyword>
<dbReference type="Pfam" id="PF00293">
    <property type="entry name" value="NUDIX"/>
    <property type="match status" value="1"/>
</dbReference>
<dbReference type="OrthoDB" id="542521at2"/>
<dbReference type="InterPro" id="IPR020084">
    <property type="entry name" value="NUDIX_hydrolase_CS"/>
</dbReference>
<dbReference type="InterPro" id="IPR020476">
    <property type="entry name" value="Nudix_hydrolase"/>
</dbReference>
<dbReference type="EC" id="3.6.1.22" evidence="4"/>
<name>A0A2T3QKW1_PHODM</name>
<evidence type="ECO:0000256" key="1">
    <source>
        <dbReference type="ARBA" id="ARBA00001946"/>
    </source>
</evidence>
<dbReference type="InterPro" id="IPR015797">
    <property type="entry name" value="NUDIX_hydrolase-like_dom_sf"/>
</dbReference>
<evidence type="ECO:0000313" key="5">
    <source>
        <dbReference type="Proteomes" id="UP000251647"/>
    </source>
</evidence>